<evidence type="ECO:0000256" key="1">
    <source>
        <dbReference type="ARBA" id="ARBA00001933"/>
    </source>
</evidence>
<dbReference type="InterPro" id="IPR001926">
    <property type="entry name" value="TrpB-like_PALP"/>
</dbReference>
<dbReference type="RefSeq" id="WP_088031222.1">
    <property type="nucleotide sequence ID" value="NZ_NFDG01000038.1"/>
</dbReference>
<comment type="similarity">
    <text evidence="3">Belongs to the cysteine synthase/cystathionine beta-synthase family.</text>
</comment>
<name>A0A243ALJ0_BACTU</name>
<evidence type="ECO:0000256" key="3">
    <source>
        <dbReference type="ARBA" id="ARBA00007103"/>
    </source>
</evidence>
<keyword evidence="6" id="KW-0663">Pyridoxal phosphate</keyword>
<dbReference type="Pfam" id="PF00291">
    <property type="entry name" value="PALP"/>
    <property type="match status" value="1"/>
</dbReference>
<dbReference type="Proteomes" id="UP000194860">
    <property type="component" value="Unassembled WGS sequence"/>
</dbReference>
<evidence type="ECO:0000256" key="10">
    <source>
        <dbReference type="ARBA" id="ARBA00047931"/>
    </source>
</evidence>
<comment type="catalytic activity">
    <reaction evidence="10">
        <text>O-acetyl-L-serine + hydrogen sulfide = L-cysteine + acetate</text>
        <dbReference type="Rhea" id="RHEA:14829"/>
        <dbReference type="ChEBI" id="CHEBI:29919"/>
        <dbReference type="ChEBI" id="CHEBI:30089"/>
        <dbReference type="ChEBI" id="CHEBI:35235"/>
        <dbReference type="ChEBI" id="CHEBI:58340"/>
        <dbReference type="EC" id="2.5.1.47"/>
    </reaction>
</comment>
<dbReference type="PANTHER" id="PTHR10314">
    <property type="entry name" value="CYSTATHIONINE BETA-SYNTHASE"/>
    <property type="match status" value="1"/>
</dbReference>
<evidence type="ECO:0000256" key="5">
    <source>
        <dbReference type="ARBA" id="ARBA00019371"/>
    </source>
</evidence>
<evidence type="ECO:0000313" key="13">
    <source>
        <dbReference type="Proteomes" id="UP000194860"/>
    </source>
</evidence>
<dbReference type="GO" id="GO:0004124">
    <property type="term" value="F:cysteine synthase activity"/>
    <property type="evidence" value="ECO:0007669"/>
    <property type="project" value="UniProtKB-EC"/>
</dbReference>
<accession>A0A243ALJ0</accession>
<evidence type="ECO:0000256" key="2">
    <source>
        <dbReference type="ARBA" id="ARBA00004962"/>
    </source>
</evidence>
<sequence>MDYVRSVFDLCGDTPIVQLNRMAKYQNVFLKLESFNPGKSVKDRPVIEMLKDAEESGRLRAGMTIVESTSGNTGIALALYGKKKGYRVICVADENIPREKLNLLKAYGAEVEMVEGTINLKNADLTEYRIKYIRNLIADNKDYINLSQYDNVMNPHAHEIHTAEEILKQINQDIKAIVISVGTGGTITGVSKGIKDKRPDLLIYGVEPVGSTLFGGEKGPYLQQGPGNYFKPKIFNTVHVDNHEKVNDYNAFKTTRDLATKEGLLLGGSSGAVVYAAIKIADQLKESGGVLAVCPDNGTKYLDTIFNDEWLKEHNLF</sequence>
<comment type="caution">
    <text evidence="12">The sequence shown here is derived from an EMBL/GenBank/DDBJ whole genome shotgun (WGS) entry which is preliminary data.</text>
</comment>
<dbReference type="InterPro" id="IPR050214">
    <property type="entry name" value="Cys_Synth/Cystath_Beta-Synth"/>
</dbReference>
<dbReference type="CDD" id="cd01561">
    <property type="entry name" value="CBS_like"/>
    <property type="match status" value="1"/>
</dbReference>
<comment type="cofactor">
    <cofactor evidence="1">
        <name>pyridoxal 5'-phosphate</name>
        <dbReference type="ChEBI" id="CHEBI:597326"/>
    </cofactor>
</comment>
<dbReference type="AlphaFoldDB" id="A0A243ALJ0"/>
<gene>
    <name evidence="12" type="ORF">BK732_05455</name>
</gene>
<evidence type="ECO:0000256" key="8">
    <source>
        <dbReference type="ARBA" id="ARBA00030296"/>
    </source>
</evidence>
<evidence type="ECO:0000256" key="6">
    <source>
        <dbReference type="ARBA" id="ARBA00022898"/>
    </source>
</evidence>
<evidence type="ECO:0000259" key="11">
    <source>
        <dbReference type="Pfam" id="PF00291"/>
    </source>
</evidence>
<evidence type="ECO:0000256" key="4">
    <source>
        <dbReference type="ARBA" id="ARBA00012681"/>
    </source>
</evidence>
<proteinExistence type="inferred from homology"/>
<feature type="domain" description="Tryptophan synthase beta chain-like PALP" evidence="11">
    <location>
        <begin position="9"/>
        <end position="296"/>
    </location>
</feature>
<evidence type="ECO:0000256" key="9">
    <source>
        <dbReference type="ARBA" id="ARBA00033075"/>
    </source>
</evidence>
<dbReference type="EMBL" id="NFDG01000038">
    <property type="protein sequence ID" value="OTY26790.1"/>
    <property type="molecule type" value="Genomic_DNA"/>
</dbReference>
<keyword evidence="7" id="KW-0028">Amino-acid biosynthesis</keyword>
<dbReference type="Gene3D" id="3.40.50.1100">
    <property type="match status" value="2"/>
</dbReference>
<evidence type="ECO:0000256" key="7">
    <source>
        <dbReference type="ARBA" id="ARBA00023192"/>
    </source>
</evidence>
<dbReference type="GeneID" id="66267755"/>
<dbReference type="FunFam" id="3.40.50.1100:FF:000003">
    <property type="entry name" value="Cystathionine beta-synthase"/>
    <property type="match status" value="1"/>
</dbReference>
<dbReference type="SUPFAM" id="SSF53686">
    <property type="entry name" value="Tryptophan synthase beta subunit-like PLP-dependent enzymes"/>
    <property type="match status" value="1"/>
</dbReference>
<dbReference type="InterPro" id="IPR036052">
    <property type="entry name" value="TrpB-like_PALP_sf"/>
</dbReference>
<evidence type="ECO:0000313" key="12">
    <source>
        <dbReference type="EMBL" id="OTY26790.1"/>
    </source>
</evidence>
<reference evidence="12 13" key="1">
    <citation type="submission" date="2016-10" db="EMBL/GenBank/DDBJ databases">
        <title>Comparative genomics of Bacillus thuringiensis reveals a path to pathogens against multiple invertebrate hosts.</title>
        <authorList>
            <person name="Zheng J."/>
            <person name="Gao Q."/>
            <person name="Liu H."/>
            <person name="Peng D."/>
            <person name="Ruan L."/>
            <person name="Sun M."/>
        </authorList>
    </citation>
    <scope>NUCLEOTIDE SEQUENCE [LARGE SCALE GENOMIC DNA]</scope>
    <source>
        <strain evidence="12">BGSC 4BM1</strain>
    </source>
</reference>
<dbReference type="FunFam" id="3.40.50.1100:FF:000118">
    <property type="entry name" value="Related to CYS4-cystathionine beta-synthase"/>
    <property type="match status" value="1"/>
</dbReference>
<protein>
    <recommendedName>
        <fullName evidence="5">Cysteine synthase</fullName>
        <ecNumber evidence="4">2.5.1.47</ecNumber>
    </recommendedName>
    <alternativeName>
        <fullName evidence="8">O-acetylserine (thiol)-lyase</fullName>
    </alternativeName>
    <alternativeName>
        <fullName evidence="9">O-acetylserine sulfhydrylase</fullName>
    </alternativeName>
</protein>
<keyword evidence="7" id="KW-0198">Cysteine biosynthesis</keyword>
<dbReference type="EC" id="2.5.1.47" evidence="4"/>
<organism evidence="12 13">
    <name type="scientific">Bacillus thuringiensis serovar navarrensis</name>
    <dbReference type="NCBI Taxonomy" id="339658"/>
    <lineage>
        <taxon>Bacteria</taxon>
        <taxon>Bacillati</taxon>
        <taxon>Bacillota</taxon>
        <taxon>Bacilli</taxon>
        <taxon>Bacillales</taxon>
        <taxon>Bacillaceae</taxon>
        <taxon>Bacillus</taxon>
        <taxon>Bacillus cereus group</taxon>
    </lineage>
</organism>
<comment type="pathway">
    <text evidence="2">Amino-acid biosynthesis; L-cysteine biosynthesis; L-cysteine from L-serine: step 2/2.</text>
</comment>